<dbReference type="PANTHER" id="PTHR35011:SF4">
    <property type="entry name" value="SLL1102 PROTEIN"/>
    <property type="match status" value="1"/>
</dbReference>
<keyword evidence="5 9" id="KW-0812">Transmembrane</keyword>
<evidence type="ECO:0000259" key="10">
    <source>
        <dbReference type="Pfam" id="PF04290"/>
    </source>
</evidence>
<sequence>MSNHEEKKQDLSAWRAEHPALWVRINYRVIRLCGQLSAALFVFIAAIITYEVVARYIFTAPTIWSEDISLLCQIWATCLGASWVLQNKALIRIDFLTNMLGEKAKKLSDFVALLSIIFFAGFITFYGYQLLKESIEMGSASASMLGLPLWTTKSAIPIGFGLLTLQAVMEIFLMFAGDYQEHEEVSL</sequence>
<protein>
    <recommendedName>
        <fullName evidence="9">TRAP transporter small permease protein</fullName>
    </recommendedName>
</protein>
<dbReference type="InterPro" id="IPR055348">
    <property type="entry name" value="DctQ"/>
</dbReference>
<keyword evidence="6 9" id="KW-1133">Transmembrane helix</keyword>
<name>A0A1M4SVF6_9GAMM</name>
<evidence type="ECO:0000256" key="2">
    <source>
        <dbReference type="ARBA" id="ARBA00022448"/>
    </source>
</evidence>
<comment type="subcellular location">
    <subcellularLocation>
        <location evidence="1 9">Cell inner membrane</location>
        <topology evidence="1 9">Multi-pass membrane protein</topology>
    </subcellularLocation>
</comment>
<feature type="transmembrane region" description="Helical" evidence="9">
    <location>
        <begin position="29"/>
        <end position="48"/>
    </location>
</feature>
<comment type="similarity">
    <text evidence="8 9">Belongs to the TRAP transporter small permease family.</text>
</comment>
<keyword evidence="4 9" id="KW-0997">Cell inner membrane</keyword>
<proteinExistence type="inferred from homology"/>
<dbReference type="RefSeq" id="WP_012069184.1">
    <property type="nucleotide sequence ID" value="NZ_FQVF01000002.1"/>
</dbReference>
<dbReference type="GO" id="GO:0022857">
    <property type="term" value="F:transmembrane transporter activity"/>
    <property type="evidence" value="ECO:0007669"/>
    <property type="project" value="UniProtKB-UniRule"/>
</dbReference>
<evidence type="ECO:0000256" key="6">
    <source>
        <dbReference type="ARBA" id="ARBA00022989"/>
    </source>
</evidence>
<dbReference type="STRING" id="1122206.SAMN02745753_00133"/>
<evidence type="ECO:0000256" key="7">
    <source>
        <dbReference type="ARBA" id="ARBA00023136"/>
    </source>
</evidence>
<dbReference type="PANTHER" id="PTHR35011">
    <property type="entry name" value="2,3-DIKETO-L-GULONATE TRAP TRANSPORTER SMALL PERMEASE PROTEIN YIAM"/>
    <property type="match status" value="1"/>
</dbReference>
<dbReference type="OrthoDB" id="8559033at2"/>
<feature type="transmembrane region" description="Helical" evidence="9">
    <location>
        <begin position="107"/>
        <end position="128"/>
    </location>
</feature>
<evidence type="ECO:0000313" key="12">
    <source>
        <dbReference type="Proteomes" id="UP000184517"/>
    </source>
</evidence>
<dbReference type="GO" id="GO:0005886">
    <property type="term" value="C:plasma membrane"/>
    <property type="evidence" value="ECO:0007669"/>
    <property type="project" value="UniProtKB-SubCell"/>
</dbReference>
<dbReference type="Pfam" id="PF04290">
    <property type="entry name" value="DctQ"/>
    <property type="match status" value="1"/>
</dbReference>
<comment type="function">
    <text evidence="9">Part of the tripartite ATP-independent periplasmic (TRAP) transport system.</text>
</comment>
<reference evidence="12" key="1">
    <citation type="submission" date="2016-11" db="EMBL/GenBank/DDBJ databases">
        <authorList>
            <person name="Varghese N."/>
            <person name="Submissions S."/>
        </authorList>
    </citation>
    <scope>NUCLEOTIDE SEQUENCE [LARGE SCALE GENOMIC DNA]</scope>
    <source>
        <strain evidence="12">DSM 16579</strain>
    </source>
</reference>
<evidence type="ECO:0000256" key="4">
    <source>
        <dbReference type="ARBA" id="ARBA00022519"/>
    </source>
</evidence>
<evidence type="ECO:0000256" key="1">
    <source>
        <dbReference type="ARBA" id="ARBA00004429"/>
    </source>
</evidence>
<evidence type="ECO:0000256" key="5">
    <source>
        <dbReference type="ARBA" id="ARBA00022692"/>
    </source>
</evidence>
<dbReference type="InterPro" id="IPR007387">
    <property type="entry name" value="TRAP_DctQ"/>
</dbReference>
<feature type="transmembrane region" description="Helical" evidence="9">
    <location>
        <begin position="154"/>
        <end position="176"/>
    </location>
</feature>
<evidence type="ECO:0000256" key="9">
    <source>
        <dbReference type="RuleBase" id="RU369079"/>
    </source>
</evidence>
<keyword evidence="3" id="KW-1003">Cell membrane</keyword>
<keyword evidence="12" id="KW-1185">Reference proteome</keyword>
<organism evidence="11 12">
    <name type="scientific">Marinomonas polaris DSM 16579</name>
    <dbReference type="NCBI Taxonomy" id="1122206"/>
    <lineage>
        <taxon>Bacteria</taxon>
        <taxon>Pseudomonadati</taxon>
        <taxon>Pseudomonadota</taxon>
        <taxon>Gammaproteobacteria</taxon>
        <taxon>Oceanospirillales</taxon>
        <taxon>Oceanospirillaceae</taxon>
        <taxon>Marinomonas</taxon>
    </lineage>
</organism>
<dbReference type="EMBL" id="FQVF01000002">
    <property type="protein sequence ID" value="SHE36195.1"/>
    <property type="molecule type" value="Genomic_DNA"/>
</dbReference>
<comment type="subunit">
    <text evidence="9">The complex comprises the extracytoplasmic solute receptor protein and the two transmembrane proteins.</text>
</comment>
<evidence type="ECO:0000313" key="11">
    <source>
        <dbReference type="EMBL" id="SHE36195.1"/>
    </source>
</evidence>
<keyword evidence="2 9" id="KW-0813">Transport</keyword>
<evidence type="ECO:0000256" key="3">
    <source>
        <dbReference type="ARBA" id="ARBA00022475"/>
    </source>
</evidence>
<gene>
    <name evidence="11" type="ORF">SAMN02745753_00133</name>
</gene>
<keyword evidence="7 9" id="KW-0472">Membrane</keyword>
<feature type="domain" description="Tripartite ATP-independent periplasmic transporters DctQ component" evidence="10">
    <location>
        <begin position="44"/>
        <end position="175"/>
    </location>
</feature>
<feature type="transmembrane region" description="Helical" evidence="9">
    <location>
        <begin position="68"/>
        <end position="86"/>
    </location>
</feature>
<evidence type="ECO:0000256" key="8">
    <source>
        <dbReference type="ARBA" id="ARBA00038436"/>
    </source>
</evidence>
<dbReference type="Proteomes" id="UP000184517">
    <property type="component" value="Unassembled WGS sequence"/>
</dbReference>
<accession>A0A1M4SVF6</accession>
<dbReference type="AlphaFoldDB" id="A0A1M4SVF6"/>